<dbReference type="GeneID" id="10327899"/>
<protein>
    <submittedName>
        <fullName evidence="1">Uncharacterized protein</fullName>
    </submittedName>
</protein>
<name>E3SSM8_9CAUD</name>
<keyword evidence="2" id="KW-1185">Reference proteome</keyword>
<dbReference type="EMBL" id="GU075905">
    <property type="protein sequence ID" value="ADO99806.1"/>
    <property type="molecule type" value="Genomic_DNA"/>
</dbReference>
<dbReference type="Proteomes" id="UP000006538">
    <property type="component" value="Segment"/>
</dbReference>
<dbReference type="Pfam" id="PF23966">
    <property type="entry name" value="DUF7294"/>
    <property type="match status" value="1"/>
</dbReference>
<organism evidence="1 2">
    <name type="scientific">Prochlorococcus phage P-HM2</name>
    <dbReference type="NCBI Taxonomy" id="445696"/>
    <lineage>
        <taxon>Viruses</taxon>
        <taxon>Duplodnaviria</taxon>
        <taxon>Heunggongvirae</taxon>
        <taxon>Uroviricota</taxon>
        <taxon>Caudoviricetes</taxon>
        <taxon>Eurybiavirus</taxon>
        <taxon>Eurybiavirus PHM2</taxon>
    </lineage>
</organism>
<dbReference type="KEGG" id="vg:10327899"/>
<gene>
    <name evidence="1" type="ORF">PHM2_028</name>
</gene>
<dbReference type="InterPro" id="IPR055718">
    <property type="entry name" value="DUF7294"/>
</dbReference>
<evidence type="ECO:0000313" key="1">
    <source>
        <dbReference type="EMBL" id="ADO99806.1"/>
    </source>
</evidence>
<evidence type="ECO:0000313" key="2">
    <source>
        <dbReference type="Proteomes" id="UP000006538"/>
    </source>
</evidence>
<sequence length="63" mass="7328">MHNEELEPLDECLEQVIVDIASRKFVLIGTKGERKELDCDMEQFMSVLNTIRELTPTEQVTYV</sequence>
<reference evidence="1 2" key="1">
    <citation type="journal article" date="2010" name="Environ. Microbiol.">
        <title>Genomic analysis of oceanic cyanobacterial myoviruses compared with T4-like myoviruses from diverse hosts and environments.</title>
        <authorList>
            <person name="Sullivan M.B."/>
            <person name="Huang K.H."/>
            <person name="Ignacio-Espinoza J.C."/>
            <person name="Berlin A.M."/>
            <person name="Kelly L."/>
            <person name="Weigele P.R."/>
            <person name="DeFrancesco A.S."/>
            <person name="Kern S.E."/>
            <person name="Thompson L.R."/>
            <person name="Young S."/>
            <person name="Yandava C."/>
            <person name="Fu R."/>
            <person name="Krastins B."/>
            <person name="Chase M."/>
            <person name="Sarracino D."/>
            <person name="Osburne M.S."/>
            <person name="Henn M.R."/>
            <person name="Chisholm S.W."/>
        </authorList>
    </citation>
    <scope>NUCLEOTIDE SEQUENCE [LARGE SCALE GENOMIC DNA]</scope>
    <source>
        <strain evidence="1">M4-259</strain>
    </source>
</reference>
<dbReference type="RefSeq" id="YP_004323397.1">
    <property type="nucleotide sequence ID" value="NC_015284.1"/>
</dbReference>
<accession>E3SSM8</accession>
<proteinExistence type="predicted"/>